<dbReference type="GeneID" id="90448697"/>
<evidence type="ECO:0000256" key="1">
    <source>
        <dbReference type="ARBA" id="ARBA00001947"/>
    </source>
</evidence>
<dbReference type="EMBL" id="CP087714">
    <property type="protein sequence ID" value="XAT64429.1"/>
    <property type="molecule type" value="Genomic_DNA"/>
</dbReference>
<feature type="domain" description="Metallo-beta-lactamase" evidence="6">
    <location>
        <begin position="20"/>
        <end position="239"/>
    </location>
</feature>
<evidence type="ECO:0000259" key="6">
    <source>
        <dbReference type="SMART" id="SM00849"/>
    </source>
</evidence>
<dbReference type="SUPFAM" id="SSF56281">
    <property type="entry name" value="Metallo-hydrolase/oxidoreductase"/>
    <property type="match status" value="1"/>
</dbReference>
<name>A0ABZ3H718_GEOAI</name>
<dbReference type="Gene3D" id="3.60.15.10">
    <property type="entry name" value="Ribonuclease Z/Hydroxyacylglutathione hydrolase-like"/>
    <property type="match status" value="1"/>
</dbReference>
<keyword evidence="5" id="KW-0862">Zinc</keyword>
<organism evidence="7 8">
    <name type="scientific">Geoglobus acetivorans</name>
    <dbReference type="NCBI Taxonomy" id="565033"/>
    <lineage>
        <taxon>Archaea</taxon>
        <taxon>Methanobacteriati</taxon>
        <taxon>Methanobacteriota</taxon>
        <taxon>Archaeoglobi</taxon>
        <taxon>Archaeoglobales</taxon>
        <taxon>Archaeoglobaceae</taxon>
        <taxon>Geoglobus</taxon>
    </lineage>
</organism>
<keyword evidence="8" id="KW-1185">Reference proteome</keyword>
<gene>
    <name evidence="7" type="ORF">LPQ35_03390</name>
</gene>
<accession>A0ABZ3H718</accession>
<keyword evidence="3" id="KW-0479">Metal-binding</keyword>
<evidence type="ECO:0000256" key="3">
    <source>
        <dbReference type="ARBA" id="ARBA00022723"/>
    </source>
</evidence>
<dbReference type="InterPro" id="IPR001279">
    <property type="entry name" value="Metallo-B-lactamas"/>
</dbReference>
<dbReference type="InterPro" id="IPR036866">
    <property type="entry name" value="RibonucZ/Hydroxyglut_hydro"/>
</dbReference>
<reference evidence="7 8" key="1">
    <citation type="submission" date="2021-11" db="EMBL/GenBank/DDBJ databases">
        <title>Whole genome of Geoglobus acetivorans.</title>
        <authorList>
            <person name="Liu D."/>
        </authorList>
    </citation>
    <scope>NUCLEOTIDE SEQUENCE [LARGE SCALE GENOMIC DNA]</scope>
    <source>
        <strain evidence="7 8">SBH6</strain>
    </source>
</reference>
<protein>
    <submittedName>
        <fullName evidence="7">N-acyl homoserine lactonase family protein</fullName>
    </submittedName>
</protein>
<keyword evidence="4" id="KW-0378">Hydrolase</keyword>
<evidence type="ECO:0000256" key="5">
    <source>
        <dbReference type="ARBA" id="ARBA00022833"/>
    </source>
</evidence>
<proteinExistence type="inferred from homology"/>
<evidence type="ECO:0000256" key="4">
    <source>
        <dbReference type="ARBA" id="ARBA00022801"/>
    </source>
</evidence>
<dbReference type="SMART" id="SM00849">
    <property type="entry name" value="Lactamase_B"/>
    <property type="match status" value="1"/>
</dbReference>
<evidence type="ECO:0000256" key="2">
    <source>
        <dbReference type="ARBA" id="ARBA00007749"/>
    </source>
</evidence>
<dbReference type="Proteomes" id="UP001492541">
    <property type="component" value="Chromosome"/>
</dbReference>
<sequence length="249" mass="27585">MAPLGVIQMLGDMTKFINGPVYVWYLDGEKKILIDAGIEEPVNGMVHGFPVSGGGEKGLREALSQVNVTPEEIDVLILTHLHFDHVANAQLFHNARIYVQKREWESAFNPPLHYRLTYDQQLFQPLEDMDLCLVDGDKRIADGIELVSLPGHTKGLQGVAVETEKGMYLVAGDHLYTYLNLNPPKETVEIDDASGGKIQIGPVPLPFAPVGLHVDLSEWYDSCYKALSITRRKNILPGHEPSLAGMSFP</sequence>
<dbReference type="InterPro" id="IPR051013">
    <property type="entry name" value="MBL_superfamily_lactonases"/>
</dbReference>
<dbReference type="CDD" id="cd07729">
    <property type="entry name" value="AHL_lactonase_MBL-fold"/>
    <property type="match status" value="1"/>
</dbReference>
<comment type="similarity">
    <text evidence="2">Belongs to the metallo-beta-lactamase superfamily.</text>
</comment>
<dbReference type="PANTHER" id="PTHR42978:SF2">
    <property type="entry name" value="102 KBASES UNSTABLE REGION: FROM 1 TO 119443"/>
    <property type="match status" value="1"/>
</dbReference>
<dbReference type="RefSeq" id="WP_346297684.1">
    <property type="nucleotide sequence ID" value="NZ_CP087714.1"/>
</dbReference>
<evidence type="ECO:0000313" key="7">
    <source>
        <dbReference type="EMBL" id="XAT64429.1"/>
    </source>
</evidence>
<evidence type="ECO:0000313" key="8">
    <source>
        <dbReference type="Proteomes" id="UP001492541"/>
    </source>
</evidence>
<dbReference type="Pfam" id="PF00753">
    <property type="entry name" value="Lactamase_B"/>
    <property type="match status" value="1"/>
</dbReference>
<dbReference type="PANTHER" id="PTHR42978">
    <property type="entry name" value="QUORUM-QUENCHING LACTONASE YTNP-RELATED-RELATED"/>
    <property type="match status" value="1"/>
</dbReference>
<comment type="cofactor">
    <cofactor evidence="1">
        <name>Zn(2+)</name>
        <dbReference type="ChEBI" id="CHEBI:29105"/>
    </cofactor>
</comment>